<accession>A0A166KP78</accession>
<dbReference type="PANTHER" id="PTHR43738:SF1">
    <property type="entry name" value="HEMIN TRANSPORT SYSTEM PERMEASE PROTEIN HRTB-RELATED"/>
    <property type="match status" value="1"/>
</dbReference>
<dbReference type="InterPro" id="IPR051125">
    <property type="entry name" value="ABC-4/HrtB_transporter"/>
</dbReference>
<dbReference type="PIRSF" id="PIRSF031773">
    <property type="entry name" value="DevC"/>
    <property type="match status" value="1"/>
</dbReference>
<dbReference type="OrthoDB" id="180999at2"/>
<keyword evidence="5 7" id="KW-1133">Transmembrane helix</keyword>
<dbReference type="EMBL" id="LWAJ01000027">
    <property type="protein sequence ID" value="KZL51368.1"/>
    <property type="molecule type" value="Genomic_DNA"/>
</dbReference>
<feature type="transmembrane region" description="Helical" evidence="7">
    <location>
        <begin position="261"/>
        <end position="286"/>
    </location>
</feature>
<comment type="subcellular location">
    <subcellularLocation>
        <location evidence="1">Cell membrane</location>
        <topology evidence="1">Multi-pass membrane protein</topology>
    </subcellularLocation>
</comment>
<keyword evidence="6 7" id="KW-0472">Membrane</keyword>
<dbReference type="Proteomes" id="UP000076555">
    <property type="component" value="Unassembled WGS sequence"/>
</dbReference>
<evidence type="ECO:0000256" key="2">
    <source>
        <dbReference type="ARBA" id="ARBA00022448"/>
    </source>
</evidence>
<dbReference type="Pfam" id="PF02687">
    <property type="entry name" value="FtsX"/>
    <property type="match status" value="1"/>
</dbReference>
<evidence type="ECO:0000313" key="9">
    <source>
        <dbReference type="EMBL" id="KZL51368.1"/>
    </source>
</evidence>
<feature type="transmembrane region" description="Helical" evidence="7">
    <location>
        <begin position="307"/>
        <end position="334"/>
    </location>
</feature>
<name>A0A166KP78_NODSP</name>
<dbReference type="NCBIfam" id="TIGR01185">
    <property type="entry name" value="devC"/>
    <property type="match status" value="1"/>
</dbReference>
<dbReference type="GO" id="GO:0005886">
    <property type="term" value="C:plasma membrane"/>
    <property type="evidence" value="ECO:0007669"/>
    <property type="project" value="UniProtKB-SubCell"/>
</dbReference>
<evidence type="ECO:0000313" key="10">
    <source>
        <dbReference type="Proteomes" id="UP000076555"/>
    </source>
</evidence>
<dbReference type="AlphaFoldDB" id="A0A166KP78"/>
<feature type="transmembrane region" description="Helical" evidence="7">
    <location>
        <begin position="354"/>
        <end position="373"/>
    </location>
</feature>
<dbReference type="RefSeq" id="WP_063871447.1">
    <property type="nucleotide sequence ID" value="NZ_CAWMRI010000027.1"/>
</dbReference>
<evidence type="ECO:0000256" key="4">
    <source>
        <dbReference type="ARBA" id="ARBA00022692"/>
    </source>
</evidence>
<comment type="caution">
    <text evidence="9">The sequence shown here is derived from an EMBL/GenBank/DDBJ whole genome shotgun (WGS) entry which is preliminary data.</text>
</comment>
<evidence type="ECO:0000256" key="3">
    <source>
        <dbReference type="ARBA" id="ARBA00022475"/>
    </source>
</evidence>
<keyword evidence="2" id="KW-0813">Transport</keyword>
<protein>
    <submittedName>
        <fullName evidence="9">ABC transporter</fullName>
    </submittedName>
</protein>
<proteinExistence type="predicted"/>
<organism evidence="9 10">
    <name type="scientific">Nodularia spumigena CENA596</name>
    <dbReference type="NCBI Taxonomy" id="1819295"/>
    <lineage>
        <taxon>Bacteria</taxon>
        <taxon>Bacillati</taxon>
        <taxon>Cyanobacteriota</taxon>
        <taxon>Cyanophyceae</taxon>
        <taxon>Nostocales</taxon>
        <taxon>Nodulariaceae</taxon>
        <taxon>Nodularia</taxon>
    </lineage>
</organism>
<evidence type="ECO:0000259" key="8">
    <source>
        <dbReference type="Pfam" id="PF02687"/>
    </source>
</evidence>
<reference evidence="9 10" key="1">
    <citation type="submission" date="2016-04" db="EMBL/GenBank/DDBJ databases">
        <title>Draft Genome Assembly of the Bloom-forming Cyanobacterium Nodularia spumigena Strain CENA596 in Shrimp Production Ponds.</title>
        <authorList>
            <person name="Popin R.V."/>
            <person name="Rigonato J."/>
            <person name="Abreu V.A."/>
            <person name="Andreote A.P."/>
            <person name="Silveira S.B."/>
            <person name="Odebrecht C."/>
            <person name="Fiore M.F."/>
        </authorList>
    </citation>
    <scope>NUCLEOTIDE SEQUENCE [LARGE SCALE GENOMIC DNA]</scope>
    <source>
        <strain evidence="9 10">CENA596</strain>
    </source>
</reference>
<keyword evidence="4 7" id="KW-0812">Transmembrane</keyword>
<feature type="domain" description="ABC3 transporter permease C-terminal" evidence="8">
    <location>
        <begin position="270"/>
        <end position="380"/>
    </location>
</feature>
<evidence type="ECO:0000256" key="1">
    <source>
        <dbReference type="ARBA" id="ARBA00004651"/>
    </source>
</evidence>
<evidence type="ECO:0000256" key="6">
    <source>
        <dbReference type="ARBA" id="ARBA00023136"/>
    </source>
</evidence>
<evidence type="ECO:0000256" key="7">
    <source>
        <dbReference type="SAM" id="Phobius"/>
    </source>
</evidence>
<dbReference type="InterPro" id="IPR005891">
    <property type="entry name" value="DevC"/>
</dbReference>
<dbReference type="InterPro" id="IPR003838">
    <property type="entry name" value="ABC3_permease_C"/>
</dbReference>
<sequence length="385" mass="43155">MFKRKIPLAWRQLMKQKGRFIVALCGITFADFLMLMQFGFQSALYDSNTRFHELLQADVVLVSRQAQNLGLLSSFPRRRLFQAANLSEVESVNPLYVRLGVWKSPQTKLDESILVIGFNPEKPVFNLPAVNQKLEQIKYPNTLLFDRNSNGKYAQAIAQIYEGKSITTELQGRKVKIGGLYEVGASFVANGSVITSDQNYLRIFSGQQPGQVNLGLINLKLGSDANLVAKALQSYLNDDVQVFTSQEFIDFEKKYWQENGAIGFIFSLGVAIGFLVGVIVVYQIIYSDVMDHLPEYATLKAMGYRNSYLLLVVFQEALILAICGFIPGGFVSFVMYAFTRNVTKLPLFMTPDRIILVLILTIIMCLISGAIAMRKLNSADPADIF</sequence>
<keyword evidence="3" id="KW-1003">Cell membrane</keyword>
<dbReference type="PANTHER" id="PTHR43738">
    <property type="entry name" value="ABC TRANSPORTER, MEMBRANE PROTEIN"/>
    <property type="match status" value="1"/>
</dbReference>
<evidence type="ECO:0000256" key="5">
    <source>
        <dbReference type="ARBA" id="ARBA00022989"/>
    </source>
</evidence>
<feature type="transmembrane region" description="Helical" evidence="7">
    <location>
        <begin position="20"/>
        <end position="40"/>
    </location>
</feature>
<gene>
    <name evidence="9" type="ORF">A2T98_02690</name>
</gene>